<dbReference type="AlphaFoldDB" id="A0AAE6M4H8"/>
<dbReference type="OMA" id="INQWPGV"/>
<name>A0AAE6M4H8_LEUCA</name>
<reference evidence="4 5" key="1">
    <citation type="submission" date="2019-06" db="EMBL/GenBank/DDBJ databases">
        <title>Genome analyses of bacteria isolated from kimchi.</title>
        <authorList>
            <person name="Lee S."/>
            <person name="Ahn S."/>
            <person name="Roh S."/>
        </authorList>
    </citation>
    <scope>NUCLEOTIDE SEQUENCE [LARGE SCALE GENOMIC DNA]</scope>
    <source>
        <strain evidence="4 5">CBA3620</strain>
    </source>
</reference>
<keyword evidence="2 3" id="KW-0413">Isomerase</keyword>
<feature type="binding site" evidence="3">
    <location>
        <begin position="29"/>
        <end position="32"/>
    </location>
    <ligand>
        <name>substrate</name>
    </ligand>
</feature>
<comment type="function">
    <text evidence="3">Catalyzes the reversible conversion of ribose-5-phosphate to ribulose 5-phosphate.</text>
</comment>
<feature type="binding site" evidence="3">
    <location>
        <begin position="98"/>
        <end position="101"/>
    </location>
    <ligand>
        <name>substrate</name>
    </ligand>
</feature>
<dbReference type="RefSeq" id="WP_014974547.1">
    <property type="nucleotide sequence ID" value="NZ_CP042374.1"/>
</dbReference>
<dbReference type="CDD" id="cd01398">
    <property type="entry name" value="RPI_A"/>
    <property type="match status" value="1"/>
</dbReference>
<protein>
    <recommendedName>
        <fullName evidence="3">Ribose-5-phosphate isomerase A</fullName>
        <ecNumber evidence="3">5.3.1.6</ecNumber>
    </recommendedName>
    <alternativeName>
        <fullName evidence="3">Phosphoriboisomerase A</fullName>
        <shortName evidence="3">PRI</shortName>
    </alternativeName>
</protein>
<gene>
    <name evidence="3 4" type="primary">rpiA</name>
    <name evidence="4" type="ORF">FGL89_07700</name>
</gene>
<feature type="active site" description="Proton acceptor" evidence="3">
    <location>
        <position position="107"/>
    </location>
</feature>
<dbReference type="FunFam" id="3.40.50.1360:FF:000001">
    <property type="entry name" value="Ribose-5-phosphate isomerase A"/>
    <property type="match status" value="1"/>
</dbReference>
<dbReference type="InterPro" id="IPR020672">
    <property type="entry name" value="Ribose5P_isomerase_typA_subgr"/>
</dbReference>
<dbReference type="GeneID" id="61187633"/>
<comment type="catalytic activity">
    <reaction evidence="1 3">
        <text>aldehydo-D-ribose 5-phosphate = D-ribulose 5-phosphate</text>
        <dbReference type="Rhea" id="RHEA:14657"/>
        <dbReference type="ChEBI" id="CHEBI:58121"/>
        <dbReference type="ChEBI" id="CHEBI:58273"/>
        <dbReference type="EC" id="5.3.1.6"/>
    </reaction>
</comment>
<dbReference type="PANTHER" id="PTHR11934">
    <property type="entry name" value="RIBOSE-5-PHOSPHATE ISOMERASE"/>
    <property type="match status" value="1"/>
</dbReference>
<evidence type="ECO:0000313" key="5">
    <source>
        <dbReference type="Proteomes" id="UP000321332"/>
    </source>
</evidence>
<dbReference type="Pfam" id="PF06026">
    <property type="entry name" value="Rib_5-P_isom_A"/>
    <property type="match status" value="1"/>
</dbReference>
<dbReference type="Proteomes" id="UP000321332">
    <property type="component" value="Chromosome"/>
</dbReference>
<dbReference type="Gene3D" id="3.40.50.1360">
    <property type="match status" value="1"/>
</dbReference>
<dbReference type="GO" id="GO:0006014">
    <property type="term" value="P:D-ribose metabolic process"/>
    <property type="evidence" value="ECO:0007669"/>
    <property type="project" value="TreeGrafter"/>
</dbReference>
<evidence type="ECO:0000313" key="4">
    <source>
        <dbReference type="EMBL" id="QEA34011.1"/>
    </source>
</evidence>
<dbReference type="NCBIfam" id="NF001924">
    <property type="entry name" value="PRK00702.1"/>
    <property type="match status" value="1"/>
</dbReference>
<organism evidence="4 5">
    <name type="scientific">Leuconostoc carnosum</name>
    <dbReference type="NCBI Taxonomy" id="1252"/>
    <lineage>
        <taxon>Bacteria</taxon>
        <taxon>Bacillati</taxon>
        <taxon>Bacillota</taxon>
        <taxon>Bacilli</taxon>
        <taxon>Lactobacillales</taxon>
        <taxon>Lactobacillaceae</taxon>
        <taxon>Leuconostoc</taxon>
    </lineage>
</organism>
<dbReference type="InterPro" id="IPR004788">
    <property type="entry name" value="Ribose5P_isomerase_type_A"/>
</dbReference>
<evidence type="ECO:0000256" key="2">
    <source>
        <dbReference type="ARBA" id="ARBA00023235"/>
    </source>
</evidence>
<dbReference type="PANTHER" id="PTHR11934:SF0">
    <property type="entry name" value="RIBOSE-5-PHOSPHATE ISOMERASE"/>
    <property type="match status" value="1"/>
</dbReference>
<dbReference type="SUPFAM" id="SSF100950">
    <property type="entry name" value="NagB/RpiA/CoA transferase-like"/>
    <property type="match status" value="1"/>
</dbReference>
<dbReference type="SUPFAM" id="SSF75445">
    <property type="entry name" value="D-ribose-5-phosphate isomerase (RpiA), lid domain"/>
    <property type="match status" value="1"/>
</dbReference>
<dbReference type="Gene3D" id="3.30.70.260">
    <property type="match status" value="1"/>
</dbReference>
<feature type="binding site" evidence="3">
    <location>
        <position position="125"/>
    </location>
    <ligand>
        <name>substrate</name>
    </ligand>
</feature>
<dbReference type="NCBIfam" id="TIGR00021">
    <property type="entry name" value="rpiA"/>
    <property type="match status" value="1"/>
</dbReference>
<dbReference type="GO" id="GO:0004751">
    <property type="term" value="F:ribose-5-phosphate isomerase activity"/>
    <property type="evidence" value="ECO:0007669"/>
    <property type="project" value="UniProtKB-UniRule"/>
</dbReference>
<comment type="subunit">
    <text evidence="3">Homodimer.</text>
</comment>
<feature type="binding site" evidence="3">
    <location>
        <begin position="85"/>
        <end position="88"/>
    </location>
    <ligand>
        <name>substrate</name>
    </ligand>
</feature>
<sequence length="232" mass="25399">MTNINLEKKHAGVAASELIDDGMVVGLGTGSTVDFFLKALAERVELEHLSIVGVTTSFKTAARAQQLGIKVLDIDDAPMIDITIDGADEVDQHMNGIKGGGAAFLMEKIVAKNSKKIIWIVDSQKVHEKLGQFPLPVEIVPFGSGKLIAEFATQHLYPILREKDGKPIITDMGHFIVDLHLETIDQPHELGNYLDRRVGVVEHGLFLDTVDEIIIGTSHGIEKIKRGGFQKF</sequence>
<dbReference type="GO" id="GO:0005829">
    <property type="term" value="C:cytosol"/>
    <property type="evidence" value="ECO:0007669"/>
    <property type="project" value="TreeGrafter"/>
</dbReference>
<dbReference type="EC" id="5.3.1.6" evidence="3"/>
<accession>A0AAE6M4H8</accession>
<evidence type="ECO:0000256" key="3">
    <source>
        <dbReference type="HAMAP-Rule" id="MF_00170"/>
    </source>
</evidence>
<dbReference type="EMBL" id="CP042374">
    <property type="protein sequence ID" value="QEA34011.1"/>
    <property type="molecule type" value="Genomic_DNA"/>
</dbReference>
<comment type="pathway">
    <text evidence="3">Carbohydrate degradation; pentose phosphate pathway; D-ribose 5-phosphate from D-ribulose 5-phosphate (non-oxidative stage): step 1/1.</text>
</comment>
<dbReference type="HAMAP" id="MF_00170">
    <property type="entry name" value="Rib_5P_isom_A"/>
    <property type="match status" value="1"/>
</dbReference>
<proteinExistence type="inferred from homology"/>
<comment type="similarity">
    <text evidence="3">Belongs to the ribose 5-phosphate isomerase family.</text>
</comment>
<dbReference type="InterPro" id="IPR037171">
    <property type="entry name" value="NagB/RpiA_transferase-like"/>
</dbReference>
<evidence type="ECO:0000256" key="1">
    <source>
        <dbReference type="ARBA" id="ARBA00001713"/>
    </source>
</evidence>
<dbReference type="GO" id="GO:0009052">
    <property type="term" value="P:pentose-phosphate shunt, non-oxidative branch"/>
    <property type="evidence" value="ECO:0007669"/>
    <property type="project" value="UniProtKB-UniRule"/>
</dbReference>